<dbReference type="OrthoDB" id="9801753at2"/>
<evidence type="ECO:0000256" key="2">
    <source>
        <dbReference type="SAM" id="MobiDB-lite"/>
    </source>
</evidence>
<dbReference type="HAMAP" id="MF_00386">
    <property type="entry name" value="UPF0161_YidD"/>
    <property type="match status" value="1"/>
</dbReference>
<evidence type="ECO:0000256" key="1">
    <source>
        <dbReference type="HAMAP-Rule" id="MF_00386"/>
    </source>
</evidence>
<evidence type="ECO:0000313" key="3">
    <source>
        <dbReference type="EMBL" id="BAN04603.1"/>
    </source>
</evidence>
<feature type="region of interest" description="Disordered" evidence="2">
    <location>
        <begin position="73"/>
        <end position="122"/>
    </location>
</feature>
<dbReference type="KEGG" id="aym:YM304_42890"/>
<gene>
    <name evidence="3" type="ORF">YM304_42890</name>
</gene>
<feature type="compositionally biased region" description="Polar residues" evidence="2">
    <location>
        <begin position="101"/>
        <end position="115"/>
    </location>
</feature>
<sequence length="122" mass="13450">MSSEAAPRSWFQRRALAVIDFYQRAAEGRPSPCRFSPSCSSYAREAFEVHGGRRGSWLTMRRLLRCRPFGPSGWDPVPEPSADPHQMPHTACAAGDHVDDSSTASAVPSTHSPSFRPSFKDS</sequence>
<dbReference type="GO" id="GO:0005886">
    <property type="term" value="C:plasma membrane"/>
    <property type="evidence" value="ECO:0007669"/>
    <property type="project" value="UniProtKB-SubCell"/>
</dbReference>
<dbReference type="PANTHER" id="PTHR33383">
    <property type="entry name" value="MEMBRANE PROTEIN INSERTION EFFICIENCY FACTOR-RELATED"/>
    <property type="match status" value="1"/>
</dbReference>
<proteinExistence type="inferred from homology"/>
<dbReference type="NCBIfam" id="TIGR00278">
    <property type="entry name" value="membrane protein insertion efficiency factor YidD"/>
    <property type="match status" value="1"/>
</dbReference>
<accession>A0A6C7EED7</accession>
<dbReference type="AlphaFoldDB" id="A0A6C7EED7"/>
<evidence type="ECO:0000313" key="4">
    <source>
        <dbReference type="Proteomes" id="UP000011863"/>
    </source>
</evidence>
<dbReference type="Proteomes" id="UP000011863">
    <property type="component" value="Chromosome"/>
</dbReference>
<keyword evidence="4" id="KW-1185">Reference proteome</keyword>
<dbReference type="SMART" id="SM01234">
    <property type="entry name" value="Haemolytic"/>
    <property type="match status" value="1"/>
</dbReference>
<dbReference type="InterPro" id="IPR002696">
    <property type="entry name" value="Membr_insert_effic_factor_YidD"/>
</dbReference>
<comment type="subcellular location">
    <subcellularLocation>
        <location evidence="1">Cell membrane</location>
        <topology evidence="1">Peripheral membrane protein</topology>
        <orientation evidence="1">Cytoplasmic side</orientation>
    </subcellularLocation>
</comment>
<organism evidence="3 4">
    <name type="scientific">Ilumatobacter coccineus (strain NBRC 103263 / KCTC 29153 / YM16-304)</name>
    <dbReference type="NCBI Taxonomy" id="1313172"/>
    <lineage>
        <taxon>Bacteria</taxon>
        <taxon>Bacillati</taxon>
        <taxon>Actinomycetota</taxon>
        <taxon>Acidimicrobiia</taxon>
        <taxon>Acidimicrobiales</taxon>
        <taxon>Ilumatobacteraceae</taxon>
        <taxon>Ilumatobacter</taxon>
    </lineage>
</organism>
<keyword evidence="1" id="KW-0472">Membrane</keyword>
<dbReference type="Pfam" id="PF01809">
    <property type="entry name" value="YidD"/>
    <property type="match status" value="1"/>
</dbReference>
<dbReference type="RefSeq" id="WP_015443850.1">
    <property type="nucleotide sequence ID" value="NC_020520.1"/>
</dbReference>
<reference evidence="3 4" key="1">
    <citation type="journal article" date="2013" name="Int. J. Syst. Evol. Microbiol.">
        <title>Ilumatobacter nonamiense sp. nov. and Ilumatobacter coccineum sp. nov., isolated from seashore sand.</title>
        <authorList>
            <person name="Matsumoto A."/>
            <person name="Kasai H."/>
            <person name="Matsuo Y."/>
            <person name="Shizuri Y."/>
            <person name="Ichikawa N."/>
            <person name="Fujita N."/>
            <person name="Omura S."/>
            <person name="Takahashi Y."/>
        </authorList>
    </citation>
    <scope>NUCLEOTIDE SEQUENCE [LARGE SCALE GENOMIC DNA]</scope>
    <source>
        <strain evidence="4">NBRC 103263 / KCTC 29153 / YM16-304</strain>
    </source>
</reference>
<keyword evidence="1" id="KW-1003">Cell membrane</keyword>
<name>A0A6C7EED7_ILUCY</name>
<dbReference type="PANTHER" id="PTHR33383:SF1">
    <property type="entry name" value="MEMBRANE PROTEIN INSERTION EFFICIENCY FACTOR-RELATED"/>
    <property type="match status" value="1"/>
</dbReference>
<comment type="function">
    <text evidence="1">Could be involved in insertion of integral membrane proteins into the membrane.</text>
</comment>
<dbReference type="EMBL" id="AP012057">
    <property type="protein sequence ID" value="BAN04603.1"/>
    <property type="molecule type" value="Genomic_DNA"/>
</dbReference>
<protein>
    <recommendedName>
        <fullName evidence="1">Putative membrane protein insertion efficiency factor</fullName>
    </recommendedName>
</protein>
<comment type="similarity">
    <text evidence="1">Belongs to the UPF0161 family.</text>
</comment>